<name>A0A5Q4BN14_9PEZI</name>
<keyword evidence="14" id="KW-1185">Reference proteome</keyword>
<comment type="similarity">
    <text evidence="2 11">Belongs to the zinc-containing alcohol dehydrogenase family.</text>
</comment>
<dbReference type="InterPro" id="IPR047109">
    <property type="entry name" value="CAD-like"/>
</dbReference>
<comment type="catalytic activity">
    <reaction evidence="10">
        <text>a primary alcohol + NADP(+) = an aldehyde + NADPH + H(+)</text>
        <dbReference type="Rhea" id="RHEA:15937"/>
        <dbReference type="ChEBI" id="CHEBI:15378"/>
        <dbReference type="ChEBI" id="CHEBI:15734"/>
        <dbReference type="ChEBI" id="CHEBI:17478"/>
        <dbReference type="ChEBI" id="CHEBI:57783"/>
        <dbReference type="ChEBI" id="CHEBI:58349"/>
        <dbReference type="EC" id="1.1.1.2"/>
    </reaction>
    <physiologicalReaction direction="left-to-right" evidence="10">
        <dbReference type="Rhea" id="RHEA:15938"/>
    </physiologicalReaction>
    <physiologicalReaction direction="right-to-left" evidence="10">
        <dbReference type="Rhea" id="RHEA:15939"/>
    </physiologicalReaction>
</comment>
<evidence type="ECO:0000256" key="2">
    <source>
        <dbReference type="ARBA" id="ARBA00008072"/>
    </source>
</evidence>
<dbReference type="Gene3D" id="3.40.50.720">
    <property type="entry name" value="NAD(P)-binding Rossmann-like Domain"/>
    <property type="match status" value="1"/>
</dbReference>
<dbReference type="OrthoDB" id="1879366at2759"/>
<protein>
    <recommendedName>
        <fullName evidence="9">alcohol dehydrogenase (NADP(+))</fullName>
        <ecNumber evidence="9">1.1.1.2</ecNumber>
    </recommendedName>
</protein>
<dbReference type="Pfam" id="PF11017">
    <property type="entry name" value="DUF2855"/>
    <property type="match status" value="1"/>
</dbReference>
<evidence type="ECO:0000313" key="13">
    <source>
        <dbReference type="EMBL" id="TQN67864.1"/>
    </source>
</evidence>
<feature type="domain" description="Enoyl reductase (ER)" evidence="12">
    <location>
        <begin position="49"/>
        <end position="375"/>
    </location>
</feature>
<keyword evidence="8" id="KW-0560">Oxidoreductase</keyword>
<keyword evidence="5 11" id="KW-0479">Metal-binding</keyword>
<dbReference type="InterPro" id="IPR013154">
    <property type="entry name" value="ADH-like_N"/>
</dbReference>
<dbReference type="AlphaFoldDB" id="A0A5Q4BN14"/>
<dbReference type="EC" id="1.1.1.2" evidence="9"/>
<keyword evidence="7" id="KW-0521">NADP</keyword>
<evidence type="ECO:0000256" key="3">
    <source>
        <dbReference type="ARBA" id="ARBA00011738"/>
    </source>
</evidence>
<dbReference type="InterPro" id="IPR002328">
    <property type="entry name" value="ADH_Zn_CS"/>
</dbReference>
<evidence type="ECO:0000256" key="5">
    <source>
        <dbReference type="ARBA" id="ARBA00022723"/>
    </source>
</evidence>
<dbReference type="GO" id="GO:0008106">
    <property type="term" value="F:alcohol dehydrogenase (NADP+) activity"/>
    <property type="evidence" value="ECO:0007669"/>
    <property type="project" value="UniProtKB-EC"/>
</dbReference>
<dbReference type="PANTHER" id="PTHR42683">
    <property type="entry name" value="ALDEHYDE REDUCTASE"/>
    <property type="match status" value="1"/>
</dbReference>
<organism evidence="13 14">
    <name type="scientific">Colletotrichum shisoi</name>
    <dbReference type="NCBI Taxonomy" id="2078593"/>
    <lineage>
        <taxon>Eukaryota</taxon>
        <taxon>Fungi</taxon>
        <taxon>Dikarya</taxon>
        <taxon>Ascomycota</taxon>
        <taxon>Pezizomycotina</taxon>
        <taxon>Sordariomycetes</taxon>
        <taxon>Hypocreomycetidae</taxon>
        <taxon>Glomerellales</taxon>
        <taxon>Glomerellaceae</taxon>
        <taxon>Colletotrichum</taxon>
        <taxon>Colletotrichum destructivum species complex</taxon>
    </lineage>
</organism>
<dbReference type="GO" id="GO:0008270">
    <property type="term" value="F:zinc ion binding"/>
    <property type="evidence" value="ECO:0007669"/>
    <property type="project" value="InterPro"/>
</dbReference>
<dbReference type="SUPFAM" id="SSF50129">
    <property type="entry name" value="GroES-like"/>
    <property type="match status" value="1"/>
</dbReference>
<dbReference type="InterPro" id="IPR020843">
    <property type="entry name" value="ER"/>
</dbReference>
<dbReference type="InterPro" id="IPR036291">
    <property type="entry name" value="NAD(P)-bd_dom_sf"/>
</dbReference>
<evidence type="ECO:0000256" key="1">
    <source>
        <dbReference type="ARBA" id="ARBA00001947"/>
    </source>
</evidence>
<dbReference type="FunFam" id="3.40.50.720:FF:000158">
    <property type="entry name" value="Zinc-binding alcohol dehydrogenase"/>
    <property type="match status" value="1"/>
</dbReference>
<keyword evidence="6 11" id="KW-0862">Zinc</keyword>
<dbReference type="Gene3D" id="3.90.180.10">
    <property type="entry name" value="Medium-chain alcohol dehydrogenases, catalytic domain"/>
    <property type="match status" value="1"/>
</dbReference>
<dbReference type="InterPro" id="IPR011032">
    <property type="entry name" value="GroES-like_sf"/>
</dbReference>
<sequence>VPIPRRQDLKFASKQNIHFPNPVKKMSYPEKFEGFCVAGPKSWNEFKKETLTPKPFGDRDIDVQIECCGVCGSDVHTITGGWGEYEGPLCVGHEVVGKAVAVGKSVKEIKVGDRVGVGAQVWACLKCDQCKNENENYCPHLVDTYNATYEDGSQAHGGFASHIRAHEYFTFKIPDAIKSENAGPLMCAGLTTYSPLVRGGVGPGKTVAIVGIGGLGHLGIQWAKALGAEVYAVTHSPDKAEDCRKLGAKEVIVTSEEDWAKPYAFKFDFMLNCSDMTNEFDLQTYLSTLKVGGHFHMVGLPDKPLPQFPAALFAANSAKMSGSHIGNNQEMKALLKLAAEKGITPWVETIDISEAGCKEAVERVKENKVHYRFTLVSVSSARMKESFKGLVSPNTKKTGFPASQARRWLPAAAIVRCLLWFWPTSSHPADLNLEPAQPKGHFREVSQHRRGLGSLYNRYNLVDESARSEEFRAWFANVYAVWNGGYVMNRFTFPTDFKPVHPLGEGAGEWTEKDGDLTSAVVVSLSAASRTARSFTWNLARNRKPTNGPLALLQATSVPQTLTPAPEAAFETKTVDYGTLVSKETIGWIAKFQPQRVVITDFGGPPKVTDGLRDALKAAFAESTDIVVFIVGGEPKIRSPEEAQANMALWKKWGIVQLNTTGVVDAGIAAEGAEQYFRAAASAFERSFDEKIVGDLELSLGSGVGGTNGVEEAWEGI</sequence>
<proteinExistence type="inferred from homology"/>
<accession>A0A5Q4BN14</accession>
<keyword evidence="4" id="KW-0597">Phosphoprotein</keyword>
<evidence type="ECO:0000256" key="11">
    <source>
        <dbReference type="RuleBase" id="RU361277"/>
    </source>
</evidence>
<dbReference type="GO" id="GO:0006066">
    <property type="term" value="P:alcohol metabolic process"/>
    <property type="evidence" value="ECO:0007669"/>
    <property type="project" value="UniProtKB-ARBA"/>
</dbReference>
<dbReference type="EMBL" id="PUHP01000820">
    <property type="protein sequence ID" value="TQN67864.1"/>
    <property type="molecule type" value="Genomic_DNA"/>
</dbReference>
<evidence type="ECO:0000259" key="12">
    <source>
        <dbReference type="SMART" id="SM00829"/>
    </source>
</evidence>
<feature type="non-terminal residue" evidence="13">
    <location>
        <position position="1"/>
    </location>
</feature>
<comment type="cofactor">
    <cofactor evidence="1 11">
        <name>Zn(2+)</name>
        <dbReference type="ChEBI" id="CHEBI:29105"/>
    </cofactor>
</comment>
<dbReference type="InterPro" id="IPR013149">
    <property type="entry name" value="ADH-like_C"/>
</dbReference>
<evidence type="ECO:0000256" key="7">
    <source>
        <dbReference type="ARBA" id="ARBA00022857"/>
    </source>
</evidence>
<evidence type="ECO:0000256" key="10">
    <source>
        <dbReference type="ARBA" id="ARBA00050997"/>
    </source>
</evidence>
<comment type="caution">
    <text evidence="13">The sequence shown here is derived from an EMBL/GenBank/DDBJ whole genome shotgun (WGS) entry which is preliminary data.</text>
</comment>
<gene>
    <name evidence="13" type="primary">ADH6-2</name>
    <name evidence="13" type="ORF">CSHISOI_07555</name>
</gene>
<dbReference type="InterPro" id="IPR021276">
    <property type="entry name" value="DUF2855"/>
</dbReference>
<feature type="non-terminal residue" evidence="13">
    <location>
        <position position="717"/>
    </location>
</feature>
<comment type="subunit">
    <text evidence="3">Homodimer.</text>
</comment>
<dbReference type="Pfam" id="PF08240">
    <property type="entry name" value="ADH_N"/>
    <property type="match status" value="1"/>
</dbReference>
<evidence type="ECO:0000256" key="8">
    <source>
        <dbReference type="ARBA" id="ARBA00023002"/>
    </source>
</evidence>
<reference evidence="13 14" key="1">
    <citation type="journal article" date="2019" name="Sci. Rep.">
        <title>Colletotrichum shisoi sp. nov., an anthracnose pathogen of Perilla frutescens in Japan: molecular phylogenetic, morphological and genomic evidence.</title>
        <authorList>
            <person name="Gan P."/>
            <person name="Tsushima A."/>
            <person name="Hiroyama R."/>
            <person name="Narusaka M."/>
            <person name="Takano Y."/>
            <person name="Narusaka Y."/>
            <person name="Kawaradani M."/>
            <person name="Damm U."/>
            <person name="Shirasu K."/>
        </authorList>
    </citation>
    <scope>NUCLEOTIDE SEQUENCE [LARGE SCALE GENOMIC DNA]</scope>
    <source>
        <strain evidence="13 14">PG-2018a</strain>
    </source>
</reference>
<dbReference type="CDD" id="cd05283">
    <property type="entry name" value="CAD1"/>
    <property type="match status" value="1"/>
</dbReference>
<evidence type="ECO:0000256" key="4">
    <source>
        <dbReference type="ARBA" id="ARBA00022553"/>
    </source>
</evidence>
<dbReference type="SUPFAM" id="SSF51735">
    <property type="entry name" value="NAD(P)-binding Rossmann-fold domains"/>
    <property type="match status" value="1"/>
</dbReference>
<dbReference type="Pfam" id="PF00107">
    <property type="entry name" value="ADH_zinc_N"/>
    <property type="match status" value="1"/>
</dbReference>
<evidence type="ECO:0000256" key="9">
    <source>
        <dbReference type="ARBA" id="ARBA00024074"/>
    </source>
</evidence>
<dbReference type="SMART" id="SM00829">
    <property type="entry name" value="PKS_ER"/>
    <property type="match status" value="1"/>
</dbReference>
<dbReference type="PROSITE" id="PS00059">
    <property type="entry name" value="ADH_ZINC"/>
    <property type="match status" value="1"/>
</dbReference>
<dbReference type="Proteomes" id="UP000326340">
    <property type="component" value="Unassembled WGS sequence"/>
</dbReference>
<evidence type="ECO:0000313" key="14">
    <source>
        <dbReference type="Proteomes" id="UP000326340"/>
    </source>
</evidence>
<evidence type="ECO:0000256" key="6">
    <source>
        <dbReference type="ARBA" id="ARBA00022833"/>
    </source>
</evidence>